<gene>
    <name evidence="1" type="ORF">IPP15_18050</name>
</gene>
<proteinExistence type="predicted"/>
<dbReference type="Proteomes" id="UP000808337">
    <property type="component" value="Unassembled WGS sequence"/>
</dbReference>
<dbReference type="PROSITE" id="PS51257">
    <property type="entry name" value="PROKAR_LIPOPROTEIN"/>
    <property type="match status" value="1"/>
</dbReference>
<organism evidence="1 2">
    <name type="scientific">Candidatus Opimibacter skivensis</name>
    <dbReference type="NCBI Taxonomy" id="2982028"/>
    <lineage>
        <taxon>Bacteria</taxon>
        <taxon>Pseudomonadati</taxon>
        <taxon>Bacteroidota</taxon>
        <taxon>Saprospiria</taxon>
        <taxon>Saprospirales</taxon>
        <taxon>Saprospiraceae</taxon>
        <taxon>Candidatus Opimibacter</taxon>
    </lineage>
</organism>
<evidence type="ECO:0000313" key="1">
    <source>
        <dbReference type="EMBL" id="MBK9984245.1"/>
    </source>
</evidence>
<dbReference type="EMBL" id="JADKGY010000029">
    <property type="protein sequence ID" value="MBK9984245.1"/>
    <property type="molecule type" value="Genomic_DNA"/>
</dbReference>
<dbReference type="Pfam" id="PF14054">
    <property type="entry name" value="DUF4249"/>
    <property type="match status" value="1"/>
</dbReference>
<evidence type="ECO:0000313" key="2">
    <source>
        <dbReference type="Proteomes" id="UP000808337"/>
    </source>
</evidence>
<dbReference type="InterPro" id="IPR025345">
    <property type="entry name" value="DUF4249"/>
</dbReference>
<reference evidence="1 2" key="1">
    <citation type="submission" date="2020-10" db="EMBL/GenBank/DDBJ databases">
        <title>Connecting structure to function with the recovery of over 1000 high-quality activated sludge metagenome-assembled genomes encoding full-length rRNA genes using long-read sequencing.</title>
        <authorList>
            <person name="Singleton C.M."/>
            <person name="Petriglieri F."/>
            <person name="Kristensen J.M."/>
            <person name="Kirkegaard R.H."/>
            <person name="Michaelsen T.Y."/>
            <person name="Andersen M.H."/>
            <person name="Karst S.M."/>
            <person name="Dueholm M.S."/>
            <person name="Nielsen P.H."/>
            <person name="Albertsen M."/>
        </authorList>
    </citation>
    <scope>NUCLEOTIDE SEQUENCE [LARGE SCALE GENOMIC DNA]</scope>
    <source>
        <strain evidence="1">Ribe_18-Q3-R11-54_MAXAC.273</strain>
    </source>
</reference>
<dbReference type="AlphaFoldDB" id="A0A9D7SZ02"/>
<sequence>MKIEFNILSAFFALVIFTSCEKEYTPAKPEGGPKYVVEGYIEAGDNPFPPYIILTKTFDFYGTLNPDQFTGSFVHDADVRVKDGNLEVVFQEICFSDLTPEIRKEVAAQFGFDSDSLAIDYCVYLDVLGQLHPQQDKSYDLTIVTEGHTITATTYIPDQVPLDSLHFEAPPGKPNDTLAQLRCRISDPAGVRNFYRYFGSTNGGPLKTAFSSVTEDLFFDGKSFEFQLFNPVTTDRGVEPNEFGLYIVGDTATIKWCTMDEAHFDFWNTLEFSNSNQGPFSSYTRLQSNIHGGLGIWGGYNVSYYTRKVAY</sequence>
<comment type="caution">
    <text evidence="1">The sequence shown here is derived from an EMBL/GenBank/DDBJ whole genome shotgun (WGS) entry which is preliminary data.</text>
</comment>
<protein>
    <submittedName>
        <fullName evidence="1">DUF4249 domain-containing protein</fullName>
    </submittedName>
</protein>
<name>A0A9D7SZ02_9BACT</name>
<accession>A0A9D7SZ02</accession>